<evidence type="ECO:0000256" key="2">
    <source>
        <dbReference type="RuleBase" id="RU362097"/>
    </source>
</evidence>
<dbReference type="InterPro" id="IPR010131">
    <property type="entry name" value="MdtP/NodT-like"/>
</dbReference>
<keyword evidence="2" id="KW-0812">Transmembrane</keyword>
<evidence type="ECO:0000313" key="5">
    <source>
        <dbReference type="Proteomes" id="UP000316388"/>
    </source>
</evidence>
<dbReference type="Pfam" id="PF02321">
    <property type="entry name" value="OEP"/>
    <property type="match status" value="2"/>
</dbReference>
<comment type="subcellular location">
    <subcellularLocation>
        <location evidence="2">Cell membrane</location>
        <topology evidence="2">Lipid-anchor</topology>
    </subcellularLocation>
</comment>
<dbReference type="GO" id="GO:0015562">
    <property type="term" value="F:efflux transmembrane transporter activity"/>
    <property type="evidence" value="ECO:0007669"/>
    <property type="project" value="InterPro"/>
</dbReference>
<proteinExistence type="inferred from homology"/>
<protein>
    <submittedName>
        <fullName evidence="4">Outer membrane protein OprM</fullName>
    </submittedName>
</protein>
<keyword evidence="2" id="KW-0564">Palmitate</keyword>
<dbReference type="PROSITE" id="PS51257">
    <property type="entry name" value="PROKAR_LIPOPROTEIN"/>
    <property type="match status" value="1"/>
</dbReference>
<name>A0A554XDM1_9BURK</name>
<feature type="region of interest" description="Disordered" evidence="3">
    <location>
        <begin position="484"/>
        <end position="506"/>
    </location>
</feature>
<organism evidence="4 5">
    <name type="scientific">Tepidimonas fonticaldi</name>
    <dbReference type="NCBI Taxonomy" id="1101373"/>
    <lineage>
        <taxon>Bacteria</taxon>
        <taxon>Pseudomonadati</taxon>
        <taxon>Pseudomonadota</taxon>
        <taxon>Betaproteobacteria</taxon>
        <taxon>Burkholderiales</taxon>
        <taxon>Tepidimonas</taxon>
    </lineage>
</organism>
<dbReference type="PANTHER" id="PTHR30203">
    <property type="entry name" value="OUTER MEMBRANE CATION EFFLUX PROTEIN"/>
    <property type="match status" value="1"/>
</dbReference>
<dbReference type="GO" id="GO:0005886">
    <property type="term" value="C:plasma membrane"/>
    <property type="evidence" value="ECO:0007669"/>
    <property type="project" value="UniProtKB-SubCell"/>
</dbReference>
<comment type="caution">
    <text evidence="4">The sequence shown here is derived from an EMBL/GenBank/DDBJ whole genome shotgun (WGS) entry which is preliminary data.</text>
</comment>
<dbReference type="RefSeq" id="WP_143969889.1">
    <property type="nucleotide sequence ID" value="NZ_VJOO01000052.1"/>
</dbReference>
<accession>A0A554XDM1</accession>
<dbReference type="NCBIfam" id="TIGR01845">
    <property type="entry name" value="outer_NodT"/>
    <property type="match status" value="1"/>
</dbReference>
<evidence type="ECO:0000313" key="4">
    <source>
        <dbReference type="EMBL" id="TSE33938.1"/>
    </source>
</evidence>
<gene>
    <name evidence="4" type="primary">oprM_3</name>
    <name evidence="4" type="ORF">Tfont_02737</name>
</gene>
<dbReference type="PANTHER" id="PTHR30203:SF32">
    <property type="entry name" value="CATION EFFLUX SYSTEM PROTEIN CUSC"/>
    <property type="match status" value="1"/>
</dbReference>
<dbReference type="Gene3D" id="1.20.1600.10">
    <property type="entry name" value="Outer membrane efflux proteins (OEP)"/>
    <property type="match status" value="1"/>
</dbReference>
<feature type="compositionally biased region" description="Polar residues" evidence="3">
    <location>
        <begin position="496"/>
        <end position="506"/>
    </location>
</feature>
<keyword evidence="2" id="KW-0472">Membrane</keyword>
<evidence type="ECO:0000256" key="1">
    <source>
        <dbReference type="ARBA" id="ARBA00007613"/>
    </source>
</evidence>
<dbReference type="SUPFAM" id="SSF56954">
    <property type="entry name" value="Outer membrane efflux proteins (OEP)"/>
    <property type="match status" value="1"/>
</dbReference>
<dbReference type="Proteomes" id="UP000316388">
    <property type="component" value="Unassembled WGS sequence"/>
</dbReference>
<keyword evidence="2" id="KW-0449">Lipoprotein</keyword>
<dbReference type="EMBL" id="VJOO01000052">
    <property type="protein sequence ID" value="TSE33938.1"/>
    <property type="molecule type" value="Genomic_DNA"/>
</dbReference>
<sequence>MNDRPAVATSGKRRPPPLRARPILASTALALLAGCASLAPEYEQPVAPVPQSYASTVGASVGASTPGREDLPPWRDYFTDPLLQRLIETALGNNRDLRVAALRVEEARAAFQIQRADQFPGLGLGAQGARARVPGDLNYYGQSVVGGEYRAEVGLSSWELDLWGRIRNLKDAALQQWLATDAGRQAVELALIVQVADGYLGLRELDERVAIARRTVDSRAESYRIFQRRQEVGSTSRLDLTQVQTLLTQAQALLAQLERARASQYHALAQLVGADPGPLPARAPFDEDTVLAALQPGLPSDLLLRRPDLIAAEHRLRAAHANIGAARAAFFPRIALTGSWGTASAELDGLFDSGSRAWTFLPTLSLPIFDAGRRRANLELSEVRRDIAVAQYEKSIQTAFREVADALTARHWLAEQLQVQTVARQALAERARLVQLRYDNGSAAYLEVLDAQRNLLDAEQQLVQVRRALLSSQVALYGALGGGPGQRSGGAEAGLSTHSQRASDIP</sequence>
<evidence type="ECO:0000256" key="3">
    <source>
        <dbReference type="SAM" id="MobiDB-lite"/>
    </source>
</evidence>
<dbReference type="Gene3D" id="2.20.200.10">
    <property type="entry name" value="Outer membrane efflux proteins (OEP)"/>
    <property type="match status" value="1"/>
</dbReference>
<reference evidence="4 5" key="1">
    <citation type="submission" date="2019-07" db="EMBL/GenBank/DDBJ databases">
        <title>Tepidimonas fonticaldi AT-A2 draft genome.</title>
        <authorList>
            <person name="Da Costa M.S."/>
            <person name="Froufe H.J.C."/>
            <person name="Egas C."/>
            <person name="Albuquerque L."/>
        </authorList>
    </citation>
    <scope>NUCLEOTIDE SEQUENCE [LARGE SCALE GENOMIC DNA]</scope>
    <source>
        <strain evidence="4 5">AT-A2</strain>
    </source>
</reference>
<dbReference type="InterPro" id="IPR003423">
    <property type="entry name" value="OMP_efflux"/>
</dbReference>
<comment type="similarity">
    <text evidence="1 2">Belongs to the outer membrane factor (OMF) (TC 1.B.17) family.</text>
</comment>
<dbReference type="AlphaFoldDB" id="A0A554XDM1"/>
<keyword evidence="2" id="KW-1134">Transmembrane beta strand</keyword>